<dbReference type="InterPro" id="IPR009057">
    <property type="entry name" value="Homeodomain-like_sf"/>
</dbReference>
<keyword evidence="1" id="KW-0547">Nucleotide-binding</keyword>
<dbReference type="Pfam" id="PF02954">
    <property type="entry name" value="HTH_8"/>
    <property type="match status" value="1"/>
</dbReference>
<dbReference type="PROSITE" id="PS00688">
    <property type="entry name" value="SIGMA54_INTERACT_3"/>
    <property type="match status" value="1"/>
</dbReference>
<dbReference type="InterPro" id="IPR025944">
    <property type="entry name" value="Sigma_54_int_dom_CS"/>
</dbReference>
<evidence type="ECO:0000259" key="5">
    <source>
        <dbReference type="PROSITE" id="PS50045"/>
    </source>
</evidence>
<dbReference type="Pfam" id="PF13426">
    <property type="entry name" value="PAS_9"/>
    <property type="match status" value="1"/>
</dbReference>
<keyword evidence="8" id="KW-1185">Reference proteome</keyword>
<dbReference type="InterPro" id="IPR002078">
    <property type="entry name" value="Sigma_54_int"/>
</dbReference>
<keyword evidence="2" id="KW-0067">ATP-binding</keyword>
<dbReference type="Gene3D" id="1.10.8.60">
    <property type="match status" value="1"/>
</dbReference>
<dbReference type="PROSITE" id="PS50045">
    <property type="entry name" value="SIGMA54_INTERACT_4"/>
    <property type="match status" value="1"/>
</dbReference>
<dbReference type="GO" id="GO:0006355">
    <property type="term" value="P:regulation of DNA-templated transcription"/>
    <property type="evidence" value="ECO:0007669"/>
    <property type="project" value="InterPro"/>
</dbReference>
<dbReference type="Gene3D" id="1.10.10.60">
    <property type="entry name" value="Homeodomain-like"/>
    <property type="match status" value="1"/>
</dbReference>
<feature type="domain" description="Sigma-54 factor interaction" evidence="5">
    <location>
        <begin position="143"/>
        <end position="372"/>
    </location>
</feature>
<sequence>MSEVHGLFSSAVSFQKILDEIPMGAMLLDSDRRIVAVNRALEAMTGFVRGDACGIRCANILRNAVCIENCPVEKGHFDLESEPCCLDGNIINRDRQKVPVRITVAPVTDVQGACCGYLETVENLQQVEGWAWKAENAYRFGHLIGNSPQMSKIFQAMPMIGLTDSTVLITGETGTGKDIIAEAIHLASDRSKGPFIKVNCGALPETLLESELFGHQKGAFTGAGENKPGRFKLAHNGTLFLTEIGDLPLGLQTKLLMFLDDKTVFPLGSTQGIKVNVRVIAATLRDLETMVQVGQFRSDLLFRLNVIRIHLPPLRDRTGDVLLLLDQLLRTLSEHAHKKITGYSPEALELLLEYSYPGNVRELKNIVEYAVTFCGAGKVQLAHLPDYLRLEHARGIGNTSSPLQEFTPAKQAENPERVLPHIVSEVPLSSGTTWKDMEKQMILDALKQAKGKRSQAADALGWGRSTLWRKMKALGLDT</sequence>
<evidence type="ECO:0000256" key="1">
    <source>
        <dbReference type="ARBA" id="ARBA00022741"/>
    </source>
</evidence>
<dbReference type="Gene3D" id="3.40.50.300">
    <property type="entry name" value="P-loop containing nucleotide triphosphate hydrolases"/>
    <property type="match status" value="1"/>
</dbReference>
<dbReference type="InterPro" id="IPR035965">
    <property type="entry name" value="PAS-like_dom_sf"/>
</dbReference>
<dbReference type="GO" id="GO:0043565">
    <property type="term" value="F:sequence-specific DNA binding"/>
    <property type="evidence" value="ECO:0007669"/>
    <property type="project" value="InterPro"/>
</dbReference>
<dbReference type="NCBIfam" id="TIGR00229">
    <property type="entry name" value="sensory_box"/>
    <property type="match status" value="1"/>
</dbReference>
<dbReference type="GO" id="GO:0005524">
    <property type="term" value="F:ATP binding"/>
    <property type="evidence" value="ECO:0007669"/>
    <property type="project" value="UniProtKB-KW"/>
</dbReference>
<dbReference type="RefSeq" id="WP_244148708.1">
    <property type="nucleotide sequence ID" value="NZ_FMXO01000010.1"/>
</dbReference>
<accession>A0A1G6D6C5</accession>
<dbReference type="SUPFAM" id="SSF46689">
    <property type="entry name" value="Homeodomain-like"/>
    <property type="match status" value="1"/>
</dbReference>
<dbReference type="STRING" id="617002.SAMN05660653_01959"/>
<evidence type="ECO:0000256" key="4">
    <source>
        <dbReference type="ARBA" id="ARBA00023163"/>
    </source>
</evidence>
<dbReference type="CDD" id="cd00009">
    <property type="entry name" value="AAA"/>
    <property type="match status" value="1"/>
</dbReference>
<evidence type="ECO:0000256" key="3">
    <source>
        <dbReference type="ARBA" id="ARBA00023015"/>
    </source>
</evidence>
<dbReference type="Pfam" id="PF00158">
    <property type="entry name" value="Sigma54_activat"/>
    <property type="match status" value="1"/>
</dbReference>
<dbReference type="SUPFAM" id="SSF55785">
    <property type="entry name" value="PYP-like sensor domain (PAS domain)"/>
    <property type="match status" value="1"/>
</dbReference>
<protein>
    <submittedName>
        <fullName evidence="7">PAS domain S-box-containing protein</fullName>
    </submittedName>
</protein>
<evidence type="ECO:0000259" key="6">
    <source>
        <dbReference type="PROSITE" id="PS50112"/>
    </source>
</evidence>
<dbReference type="CDD" id="cd00130">
    <property type="entry name" value="PAS"/>
    <property type="match status" value="1"/>
</dbReference>
<gene>
    <name evidence="7" type="ORF">SAMN05660653_01959</name>
</gene>
<dbReference type="InterPro" id="IPR002197">
    <property type="entry name" value="HTH_Fis"/>
</dbReference>
<dbReference type="Pfam" id="PF25601">
    <property type="entry name" value="AAA_lid_14"/>
    <property type="match status" value="1"/>
</dbReference>
<dbReference type="InterPro" id="IPR058031">
    <property type="entry name" value="AAA_lid_NorR"/>
</dbReference>
<dbReference type="PRINTS" id="PR01590">
    <property type="entry name" value="HTHFIS"/>
</dbReference>
<keyword evidence="4" id="KW-0804">Transcription</keyword>
<evidence type="ECO:0000313" key="7">
    <source>
        <dbReference type="EMBL" id="SDB40707.1"/>
    </source>
</evidence>
<dbReference type="SMART" id="SM00382">
    <property type="entry name" value="AAA"/>
    <property type="match status" value="1"/>
</dbReference>
<dbReference type="InterPro" id="IPR000014">
    <property type="entry name" value="PAS"/>
</dbReference>
<dbReference type="InterPro" id="IPR025662">
    <property type="entry name" value="Sigma_54_int_dom_ATP-bd_1"/>
</dbReference>
<dbReference type="EMBL" id="FMXO01000010">
    <property type="protein sequence ID" value="SDB40707.1"/>
    <property type="molecule type" value="Genomic_DNA"/>
</dbReference>
<dbReference type="InterPro" id="IPR003593">
    <property type="entry name" value="AAA+_ATPase"/>
</dbReference>
<dbReference type="AlphaFoldDB" id="A0A1G6D6C5"/>
<evidence type="ECO:0000256" key="2">
    <source>
        <dbReference type="ARBA" id="ARBA00022840"/>
    </source>
</evidence>
<proteinExistence type="predicted"/>
<dbReference type="SUPFAM" id="SSF52540">
    <property type="entry name" value="P-loop containing nucleoside triphosphate hydrolases"/>
    <property type="match status" value="1"/>
</dbReference>
<organism evidence="7 8">
    <name type="scientific">Desulfonatronum thiosulfatophilum</name>
    <dbReference type="NCBI Taxonomy" id="617002"/>
    <lineage>
        <taxon>Bacteria</taxon>
        <taxon>Pseudomonadati</taxon>
        <taxon>Thermodesulfobacteriota</taxon>
        <taxon>Desulfovibrionia</taxon>
        <taxon>Desulfovibrionales</taxon>
        <taxon>Desulfonatronaceae</taxon>
        <taxon>Desulfonatronum</taxon>
    </lineage>
</organism>
<dbReference type="Gene3D" id="3.30.450.20">
    <property type="entry name" value="PAS domain"/>
    <property type="match status" value="1"/>
</dbReference>
<keyword evidence="3" id="KW-0805">Transcription regulation</keyword>
<dbReference type="PROSITE" id="PS50112">
    <property type="entry name" value="PAS"/>
    <property type="match status" value="1"/>
</dbReference>
<dbReference type="InterPro" id="IPR027417">
    <property type="entry name" value="P-loop_NTPase"/>
</dbReference>
<dbReference type="PROSITE" id="PS00675">
    <property type="entry name" value="SIGMA54_INTERACT_1"/>
    <property type="match status" value="1"/>
</dbReference>
<name>A0A1G6D6C5_9BACT</name>
<dbReference type="FunFam" id="3.40.50.300:FF:000006">
    <property type="entry name" value="DNA-binding transcriptional regulator NtrC"/>
    <property type="match status" value="1"/>
</dbReference>
<reference evidence="7 8" key="1">
    <citation type="submission" date="2016-10" db="EMBL/GenBank/DDBJ databases">
        <authorList>
            <person name="de Groot N.N."/>
        </authorList>
    </citation>
    <scope>NUCLEOTIDE SEQUENCE [LARGE SCALE GENOMIC DNA]</scope>
    <source>
        <strain evidence="7 8">ASO4-2</strain>
    </source>
</reference>
<feature type="domain" description="PAS" evidence="6">
    <location>
        <begin position="10"/>
        <end position="54"/>
    </location>
</feature>
<evidence type="ECO:0000313" key="8">
    <source>
        <dbReference type="Proteomes" id="UP000198771"/>
    </source>
</evidence>
<dbReference type="PANTHER" id="PTHR32071">
    <property type="entry name" value="TRANSCRIPTIONAL REGULATORY PROTEIN"/>
    <property type="match status" value="1"/>
</dbReference>
<dbReference type="Proteomes" id="UP000198771">
    <property type="component" value="Unassembled WGS sequence"/>
</dbReference>